<dbReference type="GO" id="GO:0047631">
    <property type="term" value="F:ADP-ribose diphosphatase activity"/>
    <property type="evidence" value="ECO:0007669"/>
    <property type="project" value="UniProtKB-EC"/>
</dbReference>
<sequence>MVMKQNKIKKLKTLSETKFLKFYEAEYENKLGNMKTWTIASRKNEDVLNDRFFNGKEDSEDAVVVVALHKPSNKLVIIKQFRIPINSYVYELTAGLIDPGEDAKMTIERELMEETGLKVIEVIKVINKLYLSPGMTDECVMMAYCTCEGDINDKNLEDDECIEAMLISQEESRKLLESNEKMDAKCFTILQSYALLGEKLFTK</sequence>
<evidence type="ECO:0000256" key="1">
    <source>
        <dbReference type="ARBA" id="ARBA00022801"/>
    </source>
</evidence>
<dbReference type="STRING" id="169679.CSACC_25870"/>
<dbReference type="Gene3D" id="3.90.79.10">
    <property type="entry name" value="Nucleoside Triphosphate Pyrophosphohydrolase"/>
    <property type="match status" value="1"/>
</dbReference>
<dbReference type="InterPro" id="IPR000086">
    <property type="entry name" value="NUDIX_hydrolase_dom"/>
</dbReference>
<dbReference type="Pfam" id="PF00293">
    <property type="entry name" value="NUDIX"/>
    <property type="match status" value="1"/>
</dbReference>
<dbReference type="CDD" id="cd03424">
    <property type="entry name" value="NUDIX_ADPRase_Nudt5_UGPPase_Nudt14"/>
    <property type="match status" value="1"/>
</dbReference>
<dbReference type="GO" id="GO:0019693">
    <property type="term" value="P:ribose phosphate metabolic process"/>
    <property type="evidence" value="ECO:0007669"/>
    <property type="project" value="TreeGrafter"/>
</dbReference>
<evidence type="ECO:0000313" key="4">
    <source>
        <dbReference type="Proteomes" id="UP000191154"/>
    </source>
</evidence>
<protein>
    <submittedName>
        <fullName evidence="3">ADP-ribose pyrophosphatase</fullName>
        <ecNumber evidence="3">3.6.1.13</ecNumber>
    </submittedName>
</protein>
<comment type="caution">
    <text evidence="3">The sequence shown here is derived from an EMBL/GenBank/DDBJ whole genome shotgun (WGS) entry which is preliminary data.</text>
</comment>
<dbReference type="SUPFAM" id="SSF55811">
    <property type="entry name" value="Nudix"/>
    <property type="match status" value="1"/>
</dbReference>
<dbReference type="PROSITE" id="PS00893">
    <property type="entry name" value="NUDIX_BOX"/>
    <property type="match status" value="1"/>
</dbReference>
<feature type="domain" description="Nudix hydrolase" evidence="2">
    <location>
        <begin position="58"/>
        <end position="190"/>
    </location>
</feature>
<accession>A0A1S8MY53</accession>
<proteinExistence type="predicted"/>
<name>A0A1S8MY53_CLOSA</name>
<keyword evidence="1 3" id="KW-0378">Hydrolase</keyword>
<evidence type="ECO:0000259" key="2">
    <source>
        <dbReference type="PROSITE" id="PS51462"/>
    </source>
</evidence>
<organism evidence="3 4">
    <name type="scientific">Clostridium saccharobutylicum</name>
    <dbReference type="NCBI Taxonomy" id="169679"/>
    <lineage>
        <taxon>Bacteria</taxon>
        <taxon>Bacillati</taxon>
        <taxon>Bacillota</taxon>
        <taxon>Clostridia</taxon>
        <taxon>Eubacteriales</taxon>
        <taxon>Clostridiaceae</taxon>
        <taxon>Clostridium</taxon>
    </lineage>
</organism>
<dbReference type="PROSITE" id="PS51462">
    <property type="entry name" value="NUDIX"/>
    <property type="match status" value="1"/>
</dbReference>
<evidence type="ECO:0000313" key="3">
    <source>
        <dbReference type="EMBL" id="OOM09093.1"/>
    </source>
</evidence>
<dbReference type="InterPro" id="IPR015797">
    <property type="entry name" value="NUDIX_hydrolase-like_dom_sf"/>
</dbReference>
<reference evidence="3 4" key="1">
    <citation type="submission" date="2016-05" db="EMBL/GenBank/DDBJ databases">
        <title>Microbial solvent formation.</title>
        <authorList>
            <person name="Poehlein A."/>
            <person name="Montoya Solano J.D."/>
            <person name="Flitsch S."/>
            <person name="Krabben P."/>
            <person name="Duerre P."/>
            <person name="Daniel R."/>
        </authorList>
    </citation>
    <scope>NUCLEOTIDE SEQUENCE [LARGE SCALE GENOMIC DNA]</scope>
    <source>
        <strain evidence="3 4">L1-8</strain>
    </source>
</reference>
<dbReference type="AlphaFoldDB" id="A0A1S8MY53"/>
<dbReference type="GO" id="GO:0006753">
    <property type="term" value="P:nucleoside phosphate metabolic process"/>
    <property type="evidence" value="ECO:0007669"/>
    <property type="project" value="TreeGrafter"/>
</dbReference>
<gene>
    <name evidence="3" type="primary">nudF</name>
    <name evidence="3" type="ORF">CLOSAC_33730</name>
</gene>
<dbReference type="EC" id="3.6.1.13" evidence="3"/>
<dbReference type="InterPro" id="IPR020084">
    <property type="entry name" value="NUDIX_hydrolase_CS"/>
</dbReference>
<dbReference type="EMBL" id="LZYZ01000007">
    <property type="protein sequence ID" value="OOM09093.1"/>
    <property type="molecule type" value="Genomic_DNA"/>
</dbReference>
<dbReference type="PANTHER" id="PTHR11839">
    <property type="entry name" value="UDP/ADP-SUGAR PYROPHOSPHATASE"/>
    <property type="match status" value="1"/>
</dbReference>
<dbReference type="PANTHER" id="PTHR11839:SF1">
    <property type="entry name" value="ADP-SUGAR PYROPHOSPHATASE"/>
    <property type="match status" value="1"/>
</dbReference>
<dbReference type="Proteomes" id="UP000191154">
    <property type="component" value="Unassembled WGS sequence"/>
</dbReference>